<evidence type="ECO:0000313" key="3">
    <source>
        <dbReference type="Proteomes" id="UP000324748"/>
    </source>
</evidence>
<dbReference type="AlphaFoldDB" id="A0A5B0N5B9"/>
<dbReference type="Proteomes" id="UP000324748">
    <property type="component" value="Unassembled WGS sequence"/>
</dbReference>
<organism evidence="2 3">
    <name type="scientific">Puccinia graminis f. sp. tritici</name>
    <dbReference type="NCBI Taxonomy" id="56615"/>
    <lineage>
        <taxon>Eukaryota</taxon>
        <taxon>Fungi</taxon>
        <taxon>Dikarya</taxon>
        <taxon>Basidiomycota</taxon>
        <taxon>Pucciniomycotina</taxon>
        <taxon>Pucciniomycetes</taxon>
        <taxon>Pucciniales</taxon>
        <taxon>Pucciniaceae</taxon>
        <taxon>Puccinia</taxon>
    </lineage>
</organism>
<accession>A0A5B0N5B9</accession>
<name>A0A5B0N5B9_PUCGR</name>
<comment type="caution">
    <text evidence="2">The sequence shown here is derived from an EMBL/GenBank/DDBJ whole genome shotgun (WGS) entry which is preliminary data.</text>
</comment>
<reference evidence="2 3" key="1">
    <citation type="submission" date="2019-05" db="EMBL/GenBank/DDBJ databases">
        <title>Emergence of the Ug99 lineage of the wheat stem rust pathogen through somatic hybridization.</title>
        <authorList>
            <person name="Li F."/>
            <person name="Upadhyaya N.M."/>
            <person name="Sperschneider J."/>
            <person name="Matny O."/>
            <person name="Nguyen-Phuc H."/>
            <person name="Mago R."/>
            <person name="Raley C."/>
            <person name="Miller M.E."/>
            <person name="Silverstein K.A.T."/>
            <person name="Henningsen E."/>
            <person name="Hirsch C.D."/>
            <person name="Visser B."/>
            <person name="Pretorius Z.A."/>
            <person name="Steffenson B.J."/>
            <person name="Schwessinger B."/>
            <person name="Dodds P.N."/>
            <person name="Figueroa M."/>
        </authorList>
    </citation>
    <scope>NUCLEOTIDE SEQUENCE [LARGE SCALE GENOMIC DNA]</scope>
    <source>
        <strain evidence="2">21-0</strain>
    </source>
</reference>
<proteinExistence type="predicted"/>
<gene>
    <name evidence="2" type="ORF">PGT21_009841</name>
</gene>
<dbReference type="EMBL" id="VSWC01000118">
    <property type="protein sequence ID" value="KAA1083866.1"/>
    <property type="molecule type" value="Genomic_DNA"/>
</dbReference>
<evidence type="ECO:0000256" key="1">
    <source>
        <dbReference type="SAM" id="MobiDB-lite"/>
    </source>
</evidence>
<sequence>MADDWGPDRQACCAGSLDAGAAYANHAGADESACILHTGARCMNIAGSLGDPARQSASTDLSDDFEIA</sequence>
<protein>
    <submittedName>
        <fullName evidence="2">Uncharacterized protein</fullName>
    </submittedName>
</protein>
<evidence type="ECO:0000313" key="2">
    <source>
        <dbReference type="EMBL" id="KAA1083866.1"/>
    </source>
</evidence>
<feature type="region of interest" description="Disordered" evidence="1">
    <location>
        <begin position="49"/>
        <end position="68"/>
    </location>
</feature>
<keyword evidence="3" id="KW-1185">Reference proteome</keyword>